<comment type="caution">
    <text evidence="1">The sequence shown here is derived from an EMBL/GenBank/DDBJ whole genome shotgun (WGS) entry which is preliminary data.</text>
</comment>
<evidence type="ECO:0000313" key="2">
    <source>
        <dbReference type="Proteomes" id="UP001332931"/>
    </source>
</evidence>
<keyword evidence="2" id="KW-1185">Reference proteome</keyword>
<dbReference type="RefSeq" id="WP_330958950.1">
    <property type="nucleotide sequence ID" value="NZ_JAZGJQ010000015.1"/>
</dbReference>
<name>A0ABU7RC49_9ACTN</name>
<proteinExistence type="predicted"/>
<organism evidence="1 2">
    <name type="scientific">Olsenella absiana</name>
    <dbReference type="NCBI Taxonomy" id="3115222"/>
    <lineage>
        <taxon>Bacteria</taxon>
        <taxon>Bacillati</taxon>
        <taxon>Actinomycetota</taxon>
        <taxon>Coriobacteriia</taxon>
        <taxon>Coriobacteriales</taxon>
        <taxon>Atopobiaceae</taxon>
        <taxon>Olsenella</taxon>
    </lineage>
</organism>
<accession>A0ABU7RC49</accession>
<evidence type="ECO:0000313" key="1">
    <source>
        <dbReference type="EMBL" id="MEE6148182.1"/>
    </source>
</evidence>
<dbReference type="EMBL" id="JAZGJQ010000015">
    <property type="protein sequence ID" value="MEE6148182.1"/>
    <property type="molecule type" value="Genomic_DNA"/>
</dbReference>
<reference evidence="1 2" key="1">
    <citation type="submission" date="2024-01" db="EMBL/GenBank/DDBJ databases">
        <title>Description of Olsenella sp. nov., isolated from pig feces.</title>
        <authorList>
            <person name="Chang Y.-H."/>
        </authorList>
    </citation>
    <scope>NUCLEOTIDE SEQUENCE [LARGE SCALE GENOMIC DNA]</scope>
    <source>
        <strain evidence="1 2">YH-ols2223</strain>
    </source>
</reference>
<gene>
    <name evidence="1" type="ORF">VXJ25_09355</name>
</gene>
<dbReference type="Proteomes" id="UP001332931">
    <property type="component" value="Unassembled WGS sequence"/>
</dbReference>
<protein>
    <submittedName>
        <fullName evidence="1">Lar family restriction alleviation protein</fullName>
    </submittedName>
</protein>
<sequence length="83" mass="9349">METHRDEYRLTRTHDVARECPFCGGTTICLVERDFAGVGKRYGVICADCMAGIEPGTFTTPWEAIDAWNGGERGRYCDRRDAD</sequence>